<reference evidence="7" key="1">
    <citation type="submission" date="2016-02" db="EMBL/GenBank/DDBJ databases">
        <title>RNAseq analyses of the midgut from blood- or serum-fed Ixodes ricinus ticks.</title>
        <authorList>
            <person name="Perner J."/>
            <person name="Provaznik J."/>
            <person name="Schrenkova J."/>
            <person name="Urbanova V."/>
            <person name="Ribeiro J.M."/>
            <person name="Kopacek P."/>
        </authorList>
    </citation>
    <scope>NUCLEOTIDE SEQUENCE</scope>
    <source>
        <tissue evidence="7">Gut</tissue>
    </source>
</reference>
<organism evidence="7">
    <name type="scientific">Ixodes ricinus</name>
    <name type="common">Common tick</name>
    <name type="synonym">Acarus ricinus</name>
    <dbReference type="NCBI Taxonomy" id="34613"/>
    <lineage>
        <taxon>Eukaryota</taxon>
        <taxon>Metazoa</taxon>
        <taxon>Ecdysozoa</taxon>
        <taxon>Arthropoda</taxon>
        <taxon>Chelicerata</taxon>
        <taxon>Arachnida</taxon>
        <taxon>Acari</taxon>
        <taxon>Parasitiformes</taxon>
        <taxon>Ixodida</taxon>
        <taxon>Ixodoidea</taxon>
        <taxon>Ixodidae</taxon>
        <taxon>Ixodinae</taxon>
        <taxon>Ixodes</taxon>
    </lineage>
</organism>
<keyword evidence="2" id="KW-0813">Transport</keyword>
<proteinExistence type="evidence at transcript level"/>
<evidence type="ECO:0000256" key="2">
    <source>
        <dbReference type="ARBA" id="ARBA00022448"/>
    </source>
</evidence>
<evidence type="ECO:0000313" key="7">
    <source>
        <dbReference type="EMBL" id="JAP75583.1"/>
    </source>
</evidence>
<protein>
    <submittedName>
        <fullName evidence="7">Putative vesicle coat complex ap-1 gamma subunit</fullName>
    </submittedName>
</protein>
<dbReference type="GO" id="GO:0012505">
    <property type="term" value="C:endomembrane system"/>
    <property type="evidence" value="ECO:0007669"/>
    <property type="project" value="UniProtKB-SubCell"/>
</dbReference>
<sequence length="698" mass="77215">EKDMKEYTKSGRMEACLLQAMYFEMLGHPTPFAYMHAVKLLQQGNLRQKLIGYLATSVFLHPNHELTLLLINSIQRDLSSNVSLIIVMALAAIPKLIHRELASSVHSLVLEKTSHHSSAVRTAALIALQHCHSQCGSNQIPRAHLAVLEKGLADSDVTVVASAARCLQLCAKVESNATSHLCPSLLKLLAQLMQKTVHSDYEFGGLSVPWLQVSILSTLGLMSLDTEQHNQVAQLLKEILDSRVVNQTIYYAIIWECLGTVACIMNGNADLTKSSISCIAKMLHSSSTDLNYSGVDALERVLSKCCPTEAVTCQEVIIDCLHHPDESVRIKTLNLLVTMANETNVAVIVNRIMKYISTMKDPAVQSFVCDKVIHLLKMYPRDVKWVASTFCSLLFLVPDLILNATVFYFINLLSSGESVVQQIMPHVLQADLNLSRNCTSAVHFMAWAFGEVALTSSVCSLSDAQQRLMLLLEQHSQHKQLSLNILCSLFKLTMLSKQPLKDDRQLLSQLFDRAPNLLIKQRLRELLNLNKVLSTGQCNVPAMTDFREDEIKVDTTLSFLDGYVSKALENGAVPYRSRALPLVSFEDVPMASSQAVFSELGTCSSRHSTADTDVLSPEYYSFASEVVSDQSPVKQQPWSALGRKKEVKDVHAEMPSTALESTSKNPKEEDAELMRSLFISTQSVMVSPHSAGAHCEGD</sequence>
<dbReference type="Pfam" id="PF01602">
    <property type="entry name" value="Adaptin_N"/>
    <property type="match status" value="1"/>
</dbReference>
<evidence type="ECO:0000256" key="1">
    <source>
        <dbReference type="ARBA" id="ARBA00004308"/>
    </source>
</evidence>
<accession>A0A131Y7V5</accession>
<feature type="domain" description="Clathrin/coatomer adaptor adaptin-like N-terminal" evidence="6">
    <location>
        <begin position="20"/>
        <end position="529"/>
    </location>
</feature>
<dbReference type="InterPro" id="IPR016024">
    <property type="entry name" value="ARM-type_fold"/>
</dbReference>
<dbReference type="InterPro" id="IPR050840">
    <property type="entry name" value="Adaptor_Complx_Large_Subunit"/>
</dbReference>
<dbReference type="InterPro" id="IPR011989">
    <property type="entry name" value="ARM-like"/>
</dbReference>
<dbReference type="PANTHER" id="PTHR22780">
    <property type="entry name" value="ADAPTIN, ALPHA/GAMMA/EPSILON"/>
    <property type="match status" value="1"/>
</dbReference>
<evidence type="ECO:0000256" key="5">
    <source>
        <dbReference type="SAM" id="MobiDB-lite"/>
    </source>
</evidence>
<dbReference type="GO" id="GO:0006886">
    <property type="term" value="P:intracellular protein transport"/>
    <property type="evidence" value="ECO:0007669"/>
    <property type="project" value="InterPro"/>
</dbReference>
<name>A0A131Y7V5_IXORI</name>
<dbReference type="InterPro" id="IPR002553">
    <property type="entry name" value="Clathrin/coatomer_adapt-like_N"/>
</dbReference>
<feature type="non-terminal residue" evidence="7">
    <location>
        <position position="1"/>
    </location>
</feature>
<keyword evidence="3" id="KW-0653">Protein transport</keyword>
<evidence type="ECO:0000256" key="4">
    <source>
        <dbReference type="ARBA" id="ARBA00023136"/>
    </source>
</evidence>
<dbReference type="SUPFAM" id="SSF48371">
    <property type="entry name" value="ARM repeat"/>
    <property type="match status" value="1"/>
</dbReference>
<dbReference type="GO" id="GO:0016192">
    <property type="term" value="P:vesicle-mediated transport"/>
    <property type="evidence" value="ECO:0007669"/>
    <property type="project" value="InterPro"/>
</dbReference>
<feature type="compositionally biased region" description="Basic and acidic residues" evidence="5">
    <location>
        <begin position="643"/>
        <end position="652"/>
    </location>
</feature>
<dbReference type="AlphaFoldDB" id="A0A131Y7V5"/>
<feature type="region of interest" description="Disordered" evidence="5">
    <location>
        <begin position="633"/>
        <end position="670"/>
    </location>
</feature>
<dbReference type="EMBL" id="GEFM01000213">
    <property type="protein sequence ID" value="JAP75583.1"/>
    <property type="molecule type" value="mRNA"/>
</dbReference>
<evidence type="ECO:0000256" key="3">
    <source>
        <dbReference type="ARBA" id="ARBA00022927"/>
    </source>
</evidence>
<dbReference type="Gene3D" id="1.25.10.10">
    <property type="entry name" value="Leucine-rich Repeat Variant"/>
    <property type="match status" value="1"/>
</dbReference>
<dbReference type="GO" id="GO:0030117">
    <property type="term" value="C:membrane coat"/>
    <property type="evidence" value="ECO:0007669"/>
    <property type="project" value="InterPro"/>
</dbReference>
<keyword evidence="4" id="KW-0472">Membrane</keyword>
<comment type="subcellular location">
    <subcellularLocation>
        <location evidence="1">Endomembrane system</location>
    </subcellularLocation>
</comment>
<evidence type="ECO:0000259" key="6">
    <source>
        <dbReference type="Pfam" id="PF01602"/>
    </source>
</evidence>